<dbReference type="GeneID" id="94337748"/>
<dbReference type="AlphaFoldDB" id="A0AAD9PHV1"/>
<accession>A0AAD9PHV1</accession>
<feature type="region of interest" description="Disordered" evidence="1">
    <location>
        <begin position="106"/>
        <end position="187"/>
    </location>
</feature>
<feature type="compositionally biased region" description="Polar residues" evidence="1">
    <location>
        <begin position="151"/>
        <end position="165"/>
    </location>
</feature>
<evidence type="ECO:0000313" key="2">
    <source>
        <dbReference type="EMBL" id="KAK2195149.1"/>
    </source>
</evidence>
<name>A0AAD9PHV1_9APIC</name>
<evidence type="ECO:0000313" key="3">
    <source>
        <dbReference type="Proteomes" id="UP001214638"/>
    </source>
</evidence>
<evidence type="ECO:0000256" key="1">
    <source>
        <dbReference type="SAM" id="MobiDB-lite"/>
    </source>
</evidence>
<dbReference type="RefSeq" id="XP_067801992.1">
    <property type="nucleotide sequence ID" value="XM_067948461.1"/>
</dbReference>
<protein>
    <submittedName>
        <fullName evidence="2">Uncharacterized protein</fullName>
    </submittedName>
</protein>
<sequence>MLISTETKIGRVGLWKIDTSENIKVRDNSTAFYVDRTIEILPTVIVWSVVDTCNVELYERGTLMEQCKQIVVRGPRNGLHCKMVFETPEGDTESYYEQMADGKWEKLAKPPPQDLKNLFSTPTPNKFDDANKDLRAPTVASAVEGKGISDQPRQSEAPTTEPTSMETHEGDDKPMLQNEDQRQKSDGITKKSLSKFAVVLGILIFAVF</sequence>
<gene>
    <name evidence="2" type="ORF">BdWA1_003451</name>
</gene>
<feature type="compositionally biased region" description="Basic and acidic residues" evidence="1">
    <location>
        <begin position="126"/>
        <end position="135"/>
    </location>
</feature>
<dbReference type="EMBL" id="JALLKP010000005">
    <property type="protein sequence ID" value="KAK2195149.1"/>
    <property type="molecule type" value="Genomic_DNA"/>
</dbReference>
<reference evidence="2" key="1">
    <citation type="journal article" date="2023" name="Nat. Microbiol.">
        <title>Babesia duncani multi-omics identifies virulence factors and drug targets.</title>
        <authorList>
            <person name="Singh P."/>
            <person name="Lonardi S."/>
            <person name="Liang Q."/>
            <person name="Vydyam P."/>
            <person name="Khabirova E."/>
            <person name="Fang T."/>
            <person name="Gihaz S."/>
            <person name="Thekkiniath J."/>
            <person name="Munshi M."/>
            <person name="Abel S."/>
            <person name="Ciampossin L."/>
            <person name="Batugedara G."/>
            <person name="Gupta M."/>
            <person name="Lu X.M."/>
            <person name="Lenz T."/>
            <person name="Chakravarty S."/>
            <person name="Cornillot E."/>
            <person name="Hu Y."/>
            <person name="Ma W."/>
            <person name="Gonzalez L.M."/>
            <person name="Sanchez S."/>
            <person name="Estrada K."/>
            <person name="Sanchez-Flores A."/>
            <person name="Montero E."/>
            <person name="Harb O.S."/>
            <person name="Le Roch K.G."/>
            <person name="Mamoun C.B."/>
        </authorList>
    </citation>
    <scope>NUCLEOTIDE SEQUENCE</scope>
    <source>
        <strain evidence="2">WA1</strain>
    </source>
</reference>
<keyword evidence="3" id="KW-1185">Reference proteome</keyword>
<organism evidence="2 3">
    <name type="scientific">Babesia duncani</name>
    <dbReference type="NCBI Taxonomy" id="323732"/>
    <lineage>
        <taxon>Eukaryota</taxon>
        <taxon>Sar</taxon>
        <taxon>Alveolata</taxon>
        <taxon>Apicomplexa</taxon>
        <taxon>Aconoidasida</taxon>
        <taxon>Piroplasmida</taxon>
        <taxon>Babesiidae</taxon>
        <taxon>Babesia</taxon>
    </lineage>
</organism>
<comment type="caution">
    <text evidence="2">The sequence shown here is derived from an EMBL/GenBank/DDBJ whole genome shotgun (WGS) entry which is preliminary data.</text>
</comment>
<dbReference type="Proteomes" id="UP001214638">
    <property type="component" value="Unassembled WGS sequence"/>
</dbReference>
<dbReference type="KEGG" id="bdw:94337748"/>
<proteinExistence type="predicted"/>
<feature type="compositionally biased region" description="Basic and acidic residues" evidence="1">
    <location>
        <begin position="166"/>
        <end position="187"/>
    </location>
</feature>